<reference evidence="1" key="1">
    <citation type="journal article" date="2019" name="Sci. Rep.">
        <title>Draft genome of Tanacetum cinerariifolium, the natural source of mosquito coil.</title>
        <authorList>
            <person name="Yamashiro T."/>
            <person name="Shiraishi A."/>
            <person name="Satake H."/>
            <person name="Nakayama K."/>
        </authorList>
    </citation>
    <scope>NUCLEOTIDE SEQUENCE</scope>
</reference>
<comment type="caution">
    <text evidence="1">The sequence shown here is derived from an EMBL/GenBank/DDBJ whole genome shotgun (WGS) entry which is preliminary data.</text>
</comment>
<dbReference type="EMBL" id="BKCJ011586758">
    <property type="protein sequence ID" value="GFD42960.1"/>
    <property type="molecule type" value="Genomic_DNA"/>
</dbReference>
<protein>
    <submittedName>
        <fullName evidence="1">Uncharacterized protein</fullName>
    </submittedName>
</protein>
<accession>A0A699W8L5</accession>
<proteinExistence type="predicted"/>
<gene>
    <name evidence="1" type="ORF">Tci_914929</name>
</gene>
<feature type="non-terminal residue" evidence="1">
    <location>
        <position position="1"/>
    </location>
</feature>
<dbReference type="AlphaFoldDB" id="A0A699W8L5"/>
<name>A0A699W8L5_TANCI</name>
<evidence type="ECO:0000313" key="1">
    <source>
        <dbReference type="EMBL" id="GFD42960.1"/>
    </source>
</evidence>
<organism evidence="1">
    <name type="scientific">Tanacetum cinerariifolium</name>
    <name type="common">Dalmatian daisy</name>
    <name type="synonym">Chrysanthemum cinerariifolium</name>
    <dbReference type="NCBI Taxonomy" id="118510"/>
    <lineage>
        <taxon>Eukaryota</taxon>
        <taxon>Viridiplantae</taxon>
        <taxon>Streptophyta</taxon>
        <taxon>Embryophyta</taxon>
        <taxon>Tracheophyta</taxon>
        <taxon>Spermatophyta</taxon>
        <taxon>Magnoliopsida</taxon>
        <taxon>eudicotyledons</taxon>
        <taxon>Gunneridae</taxon>
        <taxon>Pentapetalae</taxon>
        <taxon>asterids</taxon>
        <taxon>campanulids</taxon>
        <taxon>Asterales</taxon>
        <taxon>Asteraceae</taxon>
        <taxon>Asteroideae</taxon>
        <taxon>Anthemideae</taxon>
        <taxon>Anthemidinae</taxon>
        <taxon>Tanacetum</taxon>
    </lineage>
</organism>
<sequence length="31" mass="3797">EIYSMNVHLDQLLLRKANRLNHHQLEELLQQ</sequence>